<dbReference type="FunFam" id="3.30.1490.100:FF:000009">
    <property type="entry name" value="DNA polymerase eta subunit"/>
    <property type="match status" value="1"/>
</dbReference>
<dbReference type="GO" id="GO:0003887">
    <property type="term" value="F:DNA-directed DNA polymerase activity"/>
    <property type="evidence" value="ECO:0007669"/>
    <property type="project" value="TreeGrafter"/>
</dbReference>
<dbReference type="GO" id="GO:0006281">
    <property type="term" value="P:DNA repair"/>
    <property type="evidence" value="ECO:0007669"/>
    <property type="project" value="UniProtKB-KW"/>
</dbReference>
<dbReference type="FunFam" id="1.10.150.20:FF:000014">
    <property type="entry name" value="Polymerase (DNA directed), eta"/>
    <property type="match status" value="1"/>
</dbReference>
<dbReference type="Pfam" id="PF11799">
    <property type="entry name" value="IMS_C"/>
    <property type="match status" value="1"/>
</dbReference>
<keyword evidence="10" id="KW-0539">Nucleus</keyword>
<dbReference type="InterPro" id="IPR043128">
    <property type="entry name" value="Rev_trsase/Diguanyl_cyclase"/>
</dbReference>
<evidence type="ECO:0000256" key="3">
    <source>
        <dbReference type="ARBA" id="ARBA00022679"/>
    </source>
</evidence>
<dbReference type="PANTHER" id="PTHR45873:SF1">
    <property type="entry name" value="DNA POLYMERASE ETA"/>
    <property type="match status" value="1"/>
</dbReference>
<comment type="subcellular location">
    <subcellularLocation>
        <location evidence="2">Mitochondrion</location>
    </subcellularLocation>
    <subcellularLocation>
        <location evidence="1">Nucleus</location>
    </subcellularLocation>
</comment>
<dbReference type="GO" id="GO:0035861">
    <property type="term" value="C:site of double-strand break"/>
    <property type="evidence" value="ECO:0007669"/>
    <property type="project" value="TreeGrafter"/>
</dbReference>
<dbReference type="PROSITE" id="PS51907">
    <property type="entry name" value="ZF_UBZ3"/>
    <property type="match status" value="1"/>
</dbReference>
<comment type="caution">
    <text evidence="15">The sequence shown here is derived from an EMBL/GenBank/DDBJ whole genome shotgun (WGS) entry which is preliminary data.</text>
</comment>
<dbReference type="GO" id="GO:0009314">
    <property type="term" value="P:response to radiation"/>
    <property type="evidence" value="ECO:0007669"/>
    <property type="project" value="TreeGrafter"/>
</dbReference>
<dbReference type="PROSITE" id="PS50173">
    <property type="entry name" value="UMUC"/>
    <property type="match status" value="1"/>
</dbReference>
<dbReference type="InterPro" id="IPR043502">
    <property type="entry name" value="DNA/RNA_pol_sf"/>
</dbReference>
<dbReference type="GO" id="GO:0042276">
    <property type="term" value="P:error-prone translesion synthesis"/>
    <property type="evidence" value="ECO:0007669"/>
    <property type="project" value="TreeGrafter"/>
</dbReference>
<dbReference type="Gene3D" id="1.10.150.20">
    <property type="entry name" value="5' to 3' exonuclease, C-terminal subdomain"/>
    <property type="match status" value="1"/>
</dbReference>
<keyword evidence="7" id="KW-0862">Zinc</keyword>
<sequence length="637" mass="70871">MSSSQPFLDSSPLLGTGRRKSQFKYKHLSQLATYNTSCPLRVIAHIDLDAFYAQCEMVRLGAPKDQPLAVQQWQGLIAVNYPAREYGIGRHCTLPEAKKLCPTLVSQHVATWREGDDKWAYRDDAAANIQSDKVSLDPYRLQSRRILGVIKESLPPNLQKIEKASIDEVFLDLSAQVHAILLERFPELANPPPYDDPTEDLPGPSVAALDWQADALIDLDEEQESVDPDWDDVAILIGSEIVRHVRGQILEKLQYTCSAGIAKNKLLSKLGSGHKKPNQQTVIRNRAVAHFLSGFKFTKIRNLGGKLGENVVSTFNTDAVRELLAIPLDQMKTKLGHDTGNWVHDTIRGIDTSEVNSRTQIKSMLSAKSFRPYINTPEQAIRWLRIFAADIFARLVEEGVLENKRRPRTMNLHHRHGGQTKSRQGPIPQGKTLDEQTLFDLSKNLLNQIVVEGSIWPCANLSLSVGGFEDGVTGNMGIGAFLVKGEEAQALRQGSREASHLPTAEEMPISKRRRTEGGALDRFFTRNVSTDDELPIANAVAESNLESQEETISSRQVPITAFVCSRCNARFETPEGQQSHEDWHFAKELENEERGKPVFASRSSAFRKSNTRPSSASGKRGGRGGKLEQGQSKLKFG</sequence>
<dbReference type="FunFam" id="3.40.1170.60:FF:000008">
    <property type="entry name" value="DNA polymerase eta subunit"/>
    <property type="match status" value="1"/>
</dbReference>
<keyword evidence="9" id="KW-0234">DNA repair</keyword>
<organism evidence="15 16">
    <name type="scientific">Colletotrichum zoysiae</name>
    <dbReference type="NCBI Taxonomy" id="1216348"/>
    <lineage>
        <taxon>Eukaryota</taxon>
        <taxon>Fungi</taxon>
        <taxon>Dikarya</taxon>
        <taxon>Ascomycota</taxon>
        <taxon>Pezizomycotina</taxon>
        <taxon>Sordariomycetes</taxon>
        <taxon>Hypocreomycetidae</taxon>
        <taxon>Glomerellales</taxon>
        <taxon>Glomerellaceae</taxon>
        <taxon>Colletotrichum</taxon>
        <taxon>Colletotrichum graminicola species complex</taxon>
    </lineage>
</organism>
<feature type="compositionally biased region" description="Polar residues" evidence="12">
    <location>
        <begin position="601"/>
        <end position="617"/>
    </location>
</feature>
<accession>A0AAD9HWI2</accession>
<reference evidence="15" key="1">
    <citation type="submission" date="2021-06" db="EMBL/GenBank/DDBJ databases">
        <title>Comparative genomics, transcriptomics and evolutionary studies reveal genomic signatures of adaptation to plant cell wall in hemibiotrophic fungi.</title>
        <authorList>
            <consortium name="DOE Joint Genome Institute"/>
            <person name="Baroncelli R."/>
            <person name="Diaz J.F."/>
            <person name="Benocci T."/>
            <person name="Peng M."/>
            <person name="Battaglia E."/>
            <person name="Haridas S."/>
            <person name="Andreopoulos W."/>
            <person name="Labutti K."/>
            <person name="Pangilinan J."/>
            <person name="Floch G.L."/>
            <person name="Makela M.R."/>
            <person name="Henrissat B."/>
            <person name="Grigoriev I.V."/>
            <person name="Crouch J.A."/>
            <person name="De Vries R.P."/>
            <person name="Sukno S.A."/>
            <person name="Thon M.R."/>
        </authorList>
    </citation>
    <scope>NUCLEOTIDE SEQUENCE</scope>
    <source>
        <strain evidence="15">MAFF235873</strain>
    </source>
</reference>
<dbReference type="PIRSF" id="PIRSF036603">
    <property type="entry name" value="DPol_eta"/>
    <property type="match status" value="1"/>
</dbReference>
<evidence type="ECO:0000256" key="8">
    <source>
        <dbReference type="ARBA" id="ARBA00023128"/>
    </source>
</evidence>
<evidence type="ECO:0000256" key="11">
    <source>
        <dbReference type="ARBA" id="ARBA00044975"/>
    </source>
</evidence>
<evidence type="ECO:0000256" key="7">
    <source>
        <dbReference type="ARBA" id="ARBA00022833"/>
    </source>
</evidence>
<evidence type="ECO:0000259" key="13">
    <source>
        <dbReference type="PROSITE" id="PS50173"/>
    </source>
</evidence>
<dbReference type="GO" id="GO:0005739">
    <property type="term" value="C:mitochondrion"/>
    <property type="evidence" value="ECO:0007669"/>
    <property type="project" value="UniProtKB-SubCell"/>
</dbReference>
<dbReference type="Proteomes" id="UP001232148">
    <property type="component" value="Unassembled WGS sequence"/>
</dbReference>
<keyword evidence="3" id="KW-0808">Transferase</keyword>
<evidence type="ECO:0000256" key="6">
    <source>
        <dbReference type="ARBA" id="ARBA00022771"/>
    </source>
</evidence>
<dbReference type="InterPro" id="IPR052230">
    <property type="entry name" value="DNA_polymerase_eta"/>
</dbReference>
<dbReference type="Gene3D" id="3.40.1170.60">
    <property type="match status" value="1"/>
</dbReference>
<dbReference type="InterPro" id="IPR001126">
    <property type="entry name" value="UmuC"/>
</dbReference>
<dbReference type="InterPro" id="IPR041298">
    <property type="entry name" value="UBZ3"/>
</dbReference>
<evidence type="ECO:0000256" key="12">
    <source>
        <dbReference type="SAM" id="MobiDB-lite"/>
    </source>
</evidence>
<keyword evidence="6" id="KW-0863">Zinc-finger</keyword>
<gene>
    <name evidence="15" type="ORF">LX32DRAFT_577714</name>
</gene>
<dbReference type="Pfam" id="PF00817">
    <property type="entry name" value="IMS"/>
    <property type="match status" value="1"/>
</dbReference>
<dbReference type="InterPro" id="IPR013087">
    <property type="entry name" value="Znf_C2H2_type"/>
</dbReference>
<evidence type="ECO:0000256" key="5">
    <source>
        <dbReference type="ARBA" id="ARBA00022763"/>
    </source>
</evidence>
<feature type="region of interest" description="Disordered" evidence="12">
    <location>
        <begin position="590"/>
        <end position="637"/>
    </location>
</feature>
<dbReference type="Gene3D" id="3.30.1490.100">
    <property type="entry name" value="DNA polymerase, Y-family, little finger domain"/>
    <property type="match status" value="1"/>
</dbReference>
<dbReference type="SUPFAM" id="SSF56672">
    <property type="entry name" value="DNA/RNA polymerases"/>
    <property type="match status" value="1"/>
</dbReference>
<feature type="domain" description="UmuC" evidence="13">
    <location>
        <begin position="43"/>
        <end position="304"/>
    </location>
</feature>
<evidence type="ECO:0000256" key="2">
    <source>
        <dbReference type="ARBA" id="ARBA00004173"/>
    </source>
</evidence>
<dbReference type="PROSITE" id="PS00028">
    <property type="entry name" value="ZINC_FINGER_C2H2_1"/>
    <property type="match status" value="1"/>
</dbReference>
<evidence type="ECO:0000313" key="15">
    <source>
        <dbReference type="EMBL" id="KAK2035374.1"/>
    </source>
</evidence>
<keyword evidence="16" id="KW-1185">Reference proteome</keyword>
<evidence type="ECO:0000256" key="10">
    <source>
        <dbReference type="ARBA" id="ARBA00023242"/>
    </source>
</evidence>
<dbReference type="GO" id="GO:0003684">
    <property type="term" value="F:damaged DNA binding"/>
    <property type="evidence" value="ECO:0007669"/>
    <property type="project" value="InterPro"/>
</dbReference>
<dbReference type="Pfam" id="PF21704">
    <property type="entry name" value="POLH-Rev1_HhH"/>
    <property type="match status" value="1"/>
</dbReference>
<dbReference type="SUPFAM" id="SSF100879">
    <property type="entry name" value="Lesion bypass DNA polymerase (Y-family), little finger domain"/>
    <property type="match status" value="1"/>
</dbReference>
<evidence type="ECO:0000256" key="9">
    <source>
        <dbReference type="ARBA" id="ARBA00023204"/>
    </source>
</evidence>
<dbReference type="InterPro" id="IPR036775">
    <property type="entry name" value="DNA_pol_Y-fam_lit_finger_sf"/>
</dbReference>
<feature type="region of interest" description="Disordered" evidence="12">
    <location>
        <begin position="411"/>
        <end position="431"/>
    </location>
</feature>
<dbReference type="AlphaFoldDB" id="A0AAD9HWI2"/>
<evidence type="ECO:0000313" key="16">
    <source>
        <dbReference type="Proteomes" id="UP001232148"/>
    </source>
</evidence>
<keyword evidence="4" id="KW-0479">Metal-binding</keyword>
<dbReference type="EMBL" id="MU842809">
    <property type="protein sequence ID" value="KAK2035374.1"/>
    <property type="molecule type" value="Genomic_DNA"/>
</dbReference>
<dbReference type="GO" id="GO:0070987">
    <property type="term" value="P:error-free translesion synthesis"/>
    <property type="evidence" value="ECO:0007669"/>
    <property type="project" value="UniProtKB-ARBA"/>
</dbReference>
<evidence type="ECO:0000256" key="1">
    <source>
        <dbReference type="ARBA" id="ARBA00004123"/>
    </source>
</evidence>
<dbReference type="PANTHER" id="PTHR45873">
    <property type="entry name" value="DNA POLYMERASE ETA"/>
    <property type="match status" value="1"/>
</dbReference>
<dbReference type="GO" id="GO:0008270">
    <property type="term" value="F:zinc ion binding"/>
    <property type="evidence" value="ECO:0007669"/>
    <property type="project" value="UniProtKB-KW"/>
</dbReference>
<protein>
    <recommendedName>
        <fullName evidence="11">DNA polymerase eta</fullName>
    </recommendedName>
</protein>
<feature type="domain" description="UBZ3-type" evidence="14">
    <location>
        <begin position="557"/>
        <end position="592"/>
    </location>
</feature>
<evidence type="ECO:0000259" key="14">
    <source>
        <dbReference type="PROSITE" id="PS51907"/>
    </source>
</evidence>
<dbReference type="InterPro" id="IPR017961">
    <property type="entry name" value="DNA_pol_Y-fam_little_finger"/>
</dbReference>
<dbReference type="GO" id="GO:0007064">
    <property type="term" value="P:mitotic sister chromatid cohesion"/>
    <property type="evidence" value="ECO:0007669"/>
    <property type="project" value="UniProtKB-ARBA"/>
</dbReference>
<keyword evidence="8" id="KW-0496">Mitochondrion</keyword>
<evidence type="ECO:0000256" key="4">
    <source>
        <dbReference type="ARBA" id="ARBA00022723"/>
    </source>
</evidence>
<proteinExistence type="predicted"/>
<dbReference type="Pfam" id="PF18439">
    <property type="entry name" value="zf_UBZ"/>
    <property type="match status" value="1"/>
</dbReference>
<name>A0AAD9HWI2_9PEZI</name>
<dbReference type="GO" id="GO:0005657">
    <property type="term" value="C:replication fork"/>
    <property type="evidence" value="ECO:0007669"/>
    <property type="project" value="UniProtKB-ARBA"/>
</dbReference>
<keyword evidence="5" id="KW-0227">DNA damage</keyword>
<dbReference type="GO" id="GO:0005634">
    <property type="term" value="C:nucleus"/>
    <property type="evidence" value="ECO:0007669"/>
    <property type="project" value="UniProtKB-SubCell"/>
</dbReference>
<dbReference type="Gene3D" id="3.30.70.270">
    <property type="match status" value="1"/>
</dbReference>